<accession>A0ABS6FHH3</accession>
<feature type="domain" description="SLH" evidence="2">
    <location>
        <begin position="81"/>
        <end position="150"/>
    </location>
</feature>
<dbReference type="Pfam" id="PF00188">
    <property type="entry name" value="CAP"/>
    <property type="match status" value="1"/>
</dbReference>
<dbReference type="InterPro" id="IPR014044">
    <property type="entry name" value="CAP_dom"/>
</dbReference>
<dbReference type="PROSITE" id="PS51272">
    <property type="entry name" value="SLH"/>
    <property type="match status" value="2"/>
</dbReference>
<feature type="signal peptide" evidence="1">
    <location>
        <begin position="1"/>
        <end position="25"/>
    </location>
</feature>
<evidence type="ECO:0000313" key="3">
    <source>
        <dbReference type="EMBL" id="MBU5668701.1"/>
    </source>
</evidence>
<evidence type="ECO:0000259" key="2">
    <source>
        <dbReference type="PROSITE" id="PS51272"/>
    </source>
</evidence>
<protein>
    <submittedName>
        <fullName evidence="3">S-layer homology domain-containing protein</fullName>
    </submittedName>
</protein>
<comment type="caution">
    <text evidence="3">The sequence shown here is derived from an EMBL/GenBank/DDBJ whole genome shotgun (WGS) entry which is preliminary data.</text>
</comment>
<gene>
    <name evidence="3" type="ORF">KQI68_02485</name>
</gene>
<keyword evidence="1" id="KW-0732">Signal</keyword>
<reference evidence="3 4" key="1">
    <citation type="submission" date="2021-06" db="EMBL/GenBank/DDBJ databases">
        <authorList>
            <person name="Sun Q."/>
            <person name="Li D."/>
        </authorList>
    </citation>
    <scope>NUCLEOTIDE SEQUENCE [LARGE SCALE GENOMIC DNA]</scope>
    <source>
        <strain evidence="3 4">MSJ-1</strain>
    </source>
</reference>
<proteinExistence type="predicted"/>
<dbReference type="PANTHER" id="PTHR43308">
    <property type="entry name" value="OUTER MEMBRANE PROTEIN ALPHA-RELATED"/>
    <property type="match status" value="1"/>
</dbReference>
<keyword evidence="4" id="KW-1185">Reference proteome</keyword>
<dbReference type="EMBL" id="JAHLQO010000002">
    <property type="protein sequence ID" value="MBU5668701.1"/>
    <property type="molecule type" value="Genomic_DNA"/>
</dbReference>
<dbReference type="Proteomes" id="UP000783742">
    <property type="component" value="Unassembled WGS sequence"/>
</dbReference>
<evidence type="ECO:0000256" key="1">
    <source>
        <dbReference type="SAM" id="SignalP"/>
    </source>
</evidence>
<dbReference type="RefSeq" id="WP_216548552.1">
    <property type="nucleotide sequence ID" value="NZ_JAHLQO010000002.1"/>
</dbReference>
<dbReference type="CDD" id="cd05379">
    <property type="entry name" value="CAP_bacterial"/>
    <property type="match status" value="1"/>
</dbReference>
<dbReference type="InterPro" id="IPR051465">
    <property type="entry name" value="Cell_Envelope_Struct_Comp"/>
</dbReference>
<sequence length="431" mass="47363">MKKICRVLALVLVFAGVFQVMPVSANANVSKDEKINTLKERGIVKGYPDGSLGLDKNIKRSEIASLLVNLSGNAEMAKTAGSDVFSDVKKTHWAYGVIDVASKLENQKGNKLINGYPDGTFKPDNEITNAEIIKILVSLKKTDLTEKDIADAIWPNSWVLWGSDANIIGKSAGVTNLNVRDAAKRGDVFAMIYNTIYDENKNPITNQFKLGGNAVVNSVNTSAQNKSVTNEVKKEDGKLDLASEVNGFNDGSKFNHSAFENKFIELVNADRAKLGLHAVKLGGDLERGTLQRSKELAENGNIRVNGKSHVRLDGSSFDTVLDYLQPRIEYTAKGENLLSIPENVYANASRDNLNIAKSPGKLAEECYQIWWNSPNHRDNMMNKDFDYISVKIQTALKDGDPKGLYTVATTLFRSEYDGNSNTSNGNVSLFE</sequence>
<evidence type="ECO:0000313" key="4">
    <source>
        <dbReference type="Proteomes" id="UP000783742"/>
    </source>
</evidence>
<feature type="domain" description="SLH" evidence="2">
    <location>
        <begin position="18"/>
        <end position="80"/>
    </location>
</feature>
<dbReference type="InterPro" id="IPR001119">
    <property type="entry name" value="SLH_dom"/>
</dbReference>
<name>A0ABS6FHH3_9FIRM</name>
<feature type="chain" id="PRO_5047252064" evidence="1">
    <location>
        <begin position="26"/>
        <end position="431"/>
    </location>
</feature>
<dbReference type="Pfam" id="PF00395">
    <property type="entry name" value="SLH"/>
    <property type="match status" value="2"/>
</dbReference>
<organism evidence="3 4">
    <name type="scientific">Peptoniphilus ovalis</name>
    <dbReference type="NCBI Taxonomy" id="2841503"/>
    <lineage>
        <taxon>Bacteria</taxon>
        <taxon>Bacillati</taxon>
        <taxon>Bacillota</taxon>
        <taxon>Tissierellia</taxon>
        <taxon>Tissierellales</taxon>
        <taxon>Peptoniphilaceae</taxon>
        <taxon>Peptoniphilus</taxon>
    </lineage>
</organism>